<name>A0A6A5SKD3_9PLEO</name>
<dbReference type="PANTHER" id="PTHR34997:SF1">
    <property type="entry name" value="PEPTIDOGLYCAN-BINDING LYSIN DOMAIN"/>
    <property type="match status" value="1"/>
</dbReference>
<feature type="domain" description="LysM" evidence="5">
    <location>
        <begin position="372"/>
        <end position="418"/>
    </location>
</feature>
<feature type="chain" id="PRO_5025532076" description="LysM domain-containing protein" evidence="4">
    <location>
        <begin position="25"/>
        <end position="1312"/>
    </location>
</feature>
<feature type="compositionally biased region" description="Low complexity" evidence="3">
    <location>
        <begin position="622"/>
        <end position="637"/>
    </location>
</feature>
<dbReference type="GO" id="GO:0008061">
    <property type="term" value="F:chitin binding"/>
    <property type="evidence" value="ECO:0007669"/>
    <property type="project" value="UniProtKB-KW"/>
</dbReference>
<feature type="domain" description="LysM" evidence="5">
    <location>
        <begin position="566"/>
        <end position="612"/>
    </location>
</feature>
<evidence type="ECO:0000256" key="2">
    <source>
        <dbReference type="ARBA" id="ARBA00023026"/>
    </source>
</evidence>
<dbReference type="SMART" id="SM00257">
    <property type="entry name" value="LysM"/>
    <property type="match status" value="4"/>
</dbReference>
<dbReference type="InterPro" id="IPR036779">
    <property type="entry name" value="LysM_dom_sf"/>
</dbReference>
<dbReference type="Proteomes" id="UP000800038">
    <property type="component" value="Unassembled WGS sequence"/>
</dbReference>
<evidence type="ECO:0000256" key="4">
    <source>
        <dbReference type="SAM" id="SignalP"/>
    </source>
</evidence>
<dbReference type="CDD" id="cd00118">
    <property type="entry name" value="LysM"/>
    <property type="match status" value="2"/>
</dbReference>
<accession>A0A6A5SKD3</accession>
<gene>
    <name evidence="6" type="ORF">EJ02DRAFT_503688</name>
</gene>
<feature type="domain" description="LysM" evidence="5">
    <location>
        <begin position="283"/>
        <end position="331"/>
    </location>
</feature>
<organism evidence="6 7">
    <name type="scientific">Clathrospora elynae</name>
    <dbReference type="NCBI Taxonomy" id="706981"/>
    <lineage>
        <taxon>Eukaryota</taxon>
        <taxon>Fungi</taxon>
        <taxon>Dikarya</taxon>
        <taxon>Ascomycota</taxon>
        <taxon>Pezizomycotina</taxon>
        <taxon>Dothideomycetes</taxon>
        <taxon>Pleosporomycetidae</taxon>
        <taxon>Pleosporales</taxon>
        <taxon>Diademaceae</taxon>
        <taxon>Clathrospora</taxon>
    </lineage>
</organism>
<evidence type="ECO:0000259" key="5">
    <source>
        <dbReference type="PROSITE" id="PS51782"/>
    </source>
</evidence>
<dbReference type="Pfam" id="PF01476">
    <property type="entry name" value="LysM"/>
    <property type="match status" value="3"/>
</dbReference>
<dbReference type="InterPro" id="IPR018392">
    <property type="entry name" value="LysM"/>
</dbReference>
<keyword evidence="7" id="KW-1185">Reference proteome</keyword>
<feature type="signal peptide" evidence="4">
    <location>
        <begin position="1"/>
        <end position="24"/>
    </location>
</feature>
<sequence>MRSHSPRMLLRLLLPLWYLPSTIAIPFFSNNTIPSNLTSGCATALLTDVEQCPPTVASFAIGYYYPPSVLEKACTSACITALQQYEASIATACTGQTWTAYDEIDGAPLDLIANVMRFNHDLVCLKDAGRWCNVVAVAAAMQADPGQSPMGWDTEPPSGVQASGPCDLCFIKNLQKQAGSPYYDGPQIRESSLYESKTSSCGVTSYPLSISSLPFPQLPVASPTPTSSVCSGKEYDIQTGDDCYKISKSQGIGTAWLLSDNSLTAYCADFPQNGKLCIKNTCKVYTVQHADTCELMASSNNITIAQLKAWNPIINAGCHNLYKMNGTSICISNPGVAYVTPPAMPPLAPSTAVSAAPVPTNAKDESNRQCGQWYNVEGGDYCNLVTMRYAIALADFVFLNPSINANCTNLLLDISYCVAPVGDINTYSGRPGYHTPGPSGLPFTKVTFAPTKPATTTPTPTQLSLAIDTRDDCYQYFDASQMESDITGTLYRHQCDLAADVYGVEVSELLTWNPSLGNDTEAPTCSFEPGVRYCGRFYFEPPKAGPEVGPSLDFPIREGYDTNCTEFRDVSKGFTCEDVLVLFDLTLAQFFKMNPAVGSTCANLWTETAYCVKSPNAPPPATSVSPTSVAPSSTVAPGPGAPTHTGQPANCVRWHIVEKGDDCSILANKYFITLEQFYAWNPAVSNDCRDNFWQGSAYCVGTSDSISVSRSAPPPSPTPSAFVIPSPNQANNAIKECNKVAQAQEGDWCALFAERNGISDAQLYAWNAVLDNGNACGTSFWKDYWYCRLGTPAYLLNSVPATMVRSLPYLVRAMDKLPQELINRIVWFAERYPDQEKWGSAIGQSFQPDGPPSQFPRLAILNRTWKEAVETITFHRLGVKSDELESLQSIVTGNRRNYLSWISFKAELPTYSEEAYEHKESRLDRHANNEAFTKTISDLFTVLRTWEDNGVKNGVRLNIVGASSPTDFREVDELQIELGDCRDIQSARWAESHLRLVQPENLPTLSNVQHLTIENWGGRRLAPSVAPDLEVALPELRTVDWEFPDCEAGSDAGSDQDSLDSDYDPEWESATSPKARAEARAEFANKLSPTHFRSLNSANIVFYHCTPSDQRYTVPSIVPEGYTYDPFSSSIRTFSQCLTTLTLSAHVDPTLFWPSDENAIPPSWPHLKSLDITFDMVAPSGKWYFTGPTPAYDSDDDPVRGIIGSVDTREFSWADFRQHPDPETFDPFLGALAKAVAQMPVLESFMLTSDMVGQRAEWGDEEPEDKEHRRIYYACETGVWVPEPKTSEGLKRAGIQKYGGEAIERYVGSQYY</sequence>
<dbReference type="SUPFAM" id="SSF54106">
    <property type="entry name" value="LysM domain"/>
    <property type="match status" value="2"/>
</dbReference>
<proteinExistence type="predicted"/>
<dbReference type="OrthoDB" id="5985073at2759"/>
<keyword evidence="2" id="KW-0843">Virulence</keyword>
<evidence type="ECO:0000313" key="7">
    <source>
        <dbReference type="Proteomes" id="UP000800038"/>
    </source>
</evidence>
<dbReference type="InterPro" id="IPR052210">
    <property type="entry name" value="LysM1-like"/>
</dbReference>
<evidence type="ECO:0000256" key="3">
    <source>
        <dbReference type="SAM" id="MobiDB-lite"/>
    </source>
</evidence>
<feature type="domain" description="LysM" evidence="5">
    <location>
        <begin position="233"/>
        <end position="278"/>
    </location>
</feature>
<dbReference type="PANTHER" id="PTHR34997">
    <property type="entry name" value="AM15"/>
    <property type="match status" value="1"/>
</dbReference>
<protein>
    <recommendedName>
        <fullName evidence="5">LysM domain-containing protein</fullName>
    </recommendedName>
</protein>
<feature type="compositionally biased region" description="Acidic residues" evidence="3">
    <location>
        <begin position="1057"/>
        <end position="1067"/>
    </location>
</feature>
<dbReference type="Gene3D" id="3.10.350.10">
    <property type="entry name" value="LysM domain"/>
    <property type="match status" value="5"/>
</dbReference>
<keyword evidence="1" id="KW-0147">Chitin-binding</keyword>
<feature type="region of interest" description="Disordered" evidence="3">
    <location>
        <begin position="621"/>
        <end position="645"/>
    </location>
</feature>
<dbReference type="PROSITE" id="PS51782">
    <property type="entry name" value="LYSM"/>
    <property type="match status" value="5"/>
</dbReference>
<reference evidence="6" key="1">
    <citation type="journal article" date="2020" name="Stud. Mycol.">
        <title>101 Dothideomycetes genomes: a test case for predicting lifestyles and emergence of pathogens.</title>
        <authorList>
            <person name="Haridas S."/>
            <person name="Albert R."/>
            <person name="Binder M."/>
            <person name="Bloem J."/>
            <person name="Labutti K."/>
            <person name="Salamov A."/>
            <person name="Andreopoulos B."/>
            <person name="Baker S."/>
            <person name="Barry K."/>
            <person name="Bills G."/>
            <person name="Bluhm B."/>
            <person name="Cannon C."/>
            <person name="Castanera R."/>
            <person name="Culley D."/>
            <person name="Daum C."/>
            <person name="Ezra D."/>
            <person name="Gonzalez J."/>
            <person name="Henrissat B."/>
            <person name="Kuo A."/>
            <person name="Liang C."/>
            <person name="Lipzen A."/>
            <person name="Lutzoni F."/>
            <person name="Magnuson J."/>
            <person name="Mondo S."/>
            <person name="Nolan M."/>
            <person name="Ohm R."/>
            <person name="Pangilinan J."/>
            <person name="Park H.-J."/>
            <person name="Ramirez L."/>
            <person name="Alfaro M."/>
            <person name="Sun H."/>
            <person name="Tritt A."/>
            <person name="Yoshinaga Y."/>
            <person name="Zwiers L.-H."/>
            <person name="Turgeon B."/>
            <person name="Goodwin S."/>
            <person name="Spatafora J."/>
            <person name="Crous P."/>
            <person name="Grigoriev I."/>
        </authorList>
    </citation>
    <scope>NUCLEOTIDE SEQUENCE</scope>
    <source>
        <strain evidence="6">CBS 161.51</strain>
    </source>
</reference>
<feature type="region of interest" description="Disordered" evidence="3">
    <location>
        <begin position="1047"/>
        <end position="1074"/>
    </location>
</feature>
<evidence type="ECO:0000313" key="6">
    <source>
        <dbReference type="EMBL" id="KAF1941105.1"/>
    </source>
</evidence>
<dbReference type="EMBL" id="ML976052">
    <property type="protein sequence ID" value="KAF1941105.1"/>
    <property type="molecule type" value="Genomic_DNA"/>
</dbReference>
<feature type="domain" description="LysM" evidence="5">
    <location>
        <begin position="653"/>
        <end position="700"/>
    </location>
</feature>
<keyword evidence="4" id="KW-0732">Signal</keyword>
<evidence type="ECO:0000256" key="1">
    <source>
        <dbReference type="ARBA" id="ARBA00022669"/>
    </source>
</evidence>